<proteinExistence type="predicted"/>
<dbReference type="EMBL" id="JBHTKL010000006">
    <property type="protein sequence ID" value="MFD1020641.1"/>
    <property type="molecule type" value="Genomic_DNA"/>
</dbReference>
<dbReference type="Pfam" id="PF16976">
    <property type="entry name" value="RcpC"/>
    <property type="match status" value="1"/>
</dbReference>
<keyword evidence="2" id="KW-0472">Membrane</keyword>
<reference evidence="5" key="1">
    <citation type="journal article" date="2019" name="Int. J. Syst. Evol. Microbiol.">
        <title>The Global Catalogue of Microorganisms (GCM) 10K type strain sequencing project: providing services to taxonomists for standard genome sequencing and annotation.</title>
        <authorList>
            <consortium name="The Broad Institute Genomics Platform"/>
            <consortium name="The Broad Institute Genome Sequencing Center for Infectious Disease"/>
            <person name="Wu L."/>
            <person name="Ma J."/>
        </authorList>
    </citation>
    <scope>NUCLEOTIDE SEQUENCE [LARGE SCALE GENOMIC DNA]</scope>
    <source>
        <strain evidence="5">CCUG 56607</strain>
    </source>
</reference>
<organism evidence="4 5">
    <name type="scientific">Thalassobacillus hwangdonensis</name>
    <dbReference type="NCBI Taxonomy" id="546108"/>
    <lineage>
        <taxon>Bacteria</taxon>
        <taxon>Bacillati</taxon>
        <taxon>Bacillota</taxon>
        <taxon>Bacilli</taxon>
        <taxon>Bacillales</taxon>
        <taxon>Bacillaceae</taxon>
        <taxon>Thalassobacillus</taxon>
    </lineage>
</organism>
<dbReference type="NCBIfam" id="TIGR03177">
    <property type="entry name" value="pilus_cpaB"/>
    <property type="match status" value="1"/>
</dbReference>
<feature type="region of interest" description="Disordered" evidence="1">
    <location>
        <begin position="34"/>
        <end position="58"/>
    </location>
</feature>
<keyword evidence="2" id="KW-1133">Transmembrane helix</keyword>
<evidence type="ECO:0000313" key="4">
    <source>
        <dbReference type="EMBL" id="MFD1020641.1"/>
    </source>
</evidence>
<sequence>MKTKKLWIWSFLFGLLATGILYVYINTNLELTEASDQADEPTESSTTEDEIVVSDTTDEAELSESVVHAADNDEKTPSTQSLEISKGKRAMTIHVADHQGVAGYINEGSYVDVVAKLDGTEEKLPNAGSLVLQNIKVLSVNHASHETAEQEQHTHLVTVEVTPDEGVTLSLSTNHELYLLLRGDKDNDVDKAIYLNEKDLFKGGTSK</sequence>
<protein>
    <submittedName>
        <fullName evidence="4">Flp pilus assembly protein CpaB</fullName>
    </submittedName>
</protein>
<feature type="transmembrane region" description="Helical" evidence="2">
    <location>
        <begin position="6"/>
        <end position="25"/>
    </location>
</feature>
<evidence type="ECO:0000313" key="5">
    <source>
        <dbReference type="Proteomes" id="UP001596990"/>
    </source>
</evidence>
<feature type="compositionally biased region" description="Acidic residues" evidence="1">
    <location>
        <begin position="36"/>
        <end position="58"/>
    </location>
</feature>
<dbReference type="RefSeq" id="WP_386062704.1">
    <property type="nucleotide sequence ID" value="NZ_JBHTKL010000006.1"/>
</dbReference>
<evidence type="ECO:0000256" key="1">
    <source>
        <dbReference type="SAM" id="MobiDB-lite"/>
    </source>
</evidence>
<evidence type="ECO:0000256" key="2">
    <source>
        <dbReference type="SAM" id="Phobius"/>
    </source>
</evidence>
<keyword evidence="2" id="KW-0812">Transmembrane</keyword>
<comment type="caution">
    <text evidence="4">The sequence shown here is derived from an EMBL/GenBank/DDBJ whole genome shotgun (WGS) entry which is preliminary data.</text>
</comment>
<dbReference type="InterPro" id="IPR017592">
    <property type="entry name" value="Pilus_assmbl_Flp-typ_CpaB"/>
</dbReference>
<keyword evidence="5" id="KW-1185">Reference proteome</keyword>
<evidence type="ECO:0000259" key="3">
    <source>
        <dbReference type="Pfam" id="PF16976"/>
    </source>
</evidence>
<name>A0ABW3L3H7_9BACI</name>
<dbReference type="Proteomes" id="UP001596990">
    <property type="component" value="Unassembled WGS sequence"/>
</dbReference>
<gene>
    <name evidence="4" type="primary">cpaB</name>
    <name evidence="4" type="ORF">ACFQ2J_15745</name>
</gene>
<accession>A0ABW3L3H7</accession>
<feature type="domain" description="Flp pilus assembly protein RcpC/CpaB" evidence="3">
    <location>
        <begin position="83"/>
        <end position="182"/>
    </location>
</feature>
<dbReference type="InterPro" id="IPR031571">
    <property type="entry name" value="RcpC_dom"/>
</dbReference>